<dbReference type="EC" id="3.2.1.4" evidence="8"/>
<evidence type="ECO:0000313" key="9">
    <source>
        <dbReference type="Proteomes" id="UP000218263"/>
    </source>
</evidence>
<keyword evidence="6" id="KW-0624">Polysaccharide degradation</keyword>
<dbReference type="GO" id="GO:0008422">
    <property type="term" value="F:beta-glucosidase activity"/>
    <property type="evidence" value="ECO:0007669"/>
    <property type="project" value="TreeGrafter"/>
</dbReference>
<evidence type="ECO:0000256" key="1">
    <source>
        <dbReference type="ARBA" id="ARBA00005641"/>
    </source>
</evidence>
<dbReference type="InterPro" id="IPR013783">
    <property type="entry name" value="Ig-like_fold"/>
</dbReference>
<proteinExistence type="inferred from homology"/>
<keyword evidence="4" id="KW-0119">Carbohydrate metabolism</keyword>
<gene>
    <name evidence="8" type="primary">engD</name>
    <name evidence="8" type="ORF">MgSA37_02219</name>
</gene>
<dbReference type="Gene3D" id="2.60.40.10">
    <property type="entry name" value="Immunoglobulins"/>
    <property type="match status" value="1"/>
</dbReference>
<keyword evidence="9" id="KW-1185">Reference proteome</keyword>
<dbReference type="GO" id="GO:0030245">
    <property type="term" value="P:cellulose catabolic process"/>
    <property type="evidence" value="ECO:0007669"/>
    <property type="project" value="UniProtKB-KW"/>
</dbReference>
<keyword evidence="3" id="KW-0136">Cellulose degradation</keyword>
<dbReference type="GO" id="GO:0005576">
    <property type="term" value="C:extracellular region"/>
    <property type="evidence" value="ECO:0007669"/>
    <property type="project" value="TreeGrafter"/>
</dbReference>
<dbReference type="InterPro" id="IPR001547">
    <property type="entry name" value="Glyco_hydro_5"/>
</dbReference>
<organism evidence="8 9">
    <name type="scientific">Mucilaginibacter gotjawali</name>
    <dbReference type="NCBI Taxonomy" id="1550579"/>
    <lineage>
        <taxon>Bacteria</taxon>
        <taxon>Pseudomonadati</taxon>
        <taxon>Bacteroidota</taxon>
        <taxon>Sphingobacteriia</taxon>
        <taxon>Sphingobacteriales</taxon>
        <taxon>Sphingobacteriaceae</taxon>
        <taxon>Mucilaginibacter</taxon>
    </lineage>
</organism>
<evidence type="ECO:0000313" key="8">
    <source>
        <dbReference type="EMBL" id="BAU54048.1"/>
    </source>
</evidence>
<dbReference type="PANTHER" id="PTHR31297:SF41">
    <property type="entry name" value="ENDOGLUCANASE, PUTATIVE (AFU_ORTHOLOGUE AFUA_5G01830)-RELATED"/>
    <property type="match status" value="1"/>
</dbReference>
<dbReference type="PROSITE" id="PS51257">
    <property type="entry name" value="PROKAR_LIPOPROTEIN"/>
    <property type="match status" value="1"/>
</dbReference>
<dbReference type="InterPro" id="IPR024361">
    <property type="entry name" value="BACON"/>
</dbReference>
<dbReference type="CDD" id="cd14948">
    <property type="entry name" value="BACON"/>
    <property type="match status" value="1"/>
</dbReference>
<dbReference type="RefSeq" id="WP_232010836.1">
    <property type="nucleotide sequence ID" value="NZ_AP017313.1"/>
</dbReference>
<evidence type="ECO:0000256" key="5">
    <source>
        <dbReference type="ARBA" id="ARBA00023295"/>
    </source>
</evidence>
<dbReference type="Gene3D" id="3.20.20.80">
    <property type="entry name" value="Glycosidases"/>
    <property type="match status" value="1"/>
</dbReference>
<sequence>MSKIKKQYFFKELVFLITILFFFSCKKAAKNESAQPAGQLSVNVPSVNFTADGGSQDITITSNTDWTLYNPASSWLQTSVTSGKSGSTIVHITTISQNTTGATLSGLLEINPSNGQGTKLIVTQLSTIYPTYNTSPIAPDMTGMTNTAVQQASYMKLGINLGNTLEAPGGETGWGSPVITENIIKFMQQSGFNSIRLPCSWDYTHIINKGTEQIDPAWLARVKQVVGYCVNNNMYVILNIHWDGGWLVCTPDKQDSVNAKQKALWEQIATAMRDFDGHLMFASENEPTTNDAGQMAILESYHQTFVNAVRSTGGHNAYRILVVQGASQLMNAFPADPAPNRMMFEEHNYTPWQFTEMIGDQSWGNMFYYWGTGHHSTIEPSRNATWGEESDMNTYFQGIKQKFVDKGIPVIMGEYAAIRRSEPLDQVAHQASVDYWITFNTKQALANGLKPFYWDTGGVLNRQNLTVNDQRTLNAIIAGGK</sequence>
<dbReference type="GO" id="GO:0009986">
    <property type="term" value="C:cell surface"/>
    <property type="evidence" value="ECO:0007669"/>
    <property type="project" value="TreeGrafter"/>
</dbReference>
<evidence type="ECO:0000256" key="7">
    <source>
        <dbReference type="RuleBase" id="RU361153"/>
    </source>
</evidence>
<accession>A0A0X8X2P6</accession>
<dbReference type="Pfam" id="PF00150">
    <property type="entry name" value="Cellulase"/>
    <property type="match status" value="1"/>
</dbReference>
<dbReference type="GO" id="GO:0008810">
    <property type="term" value="F:cellulase activity"/>
    <property type="evidence" value="ECO:0007669"/>
    <property type="project" value="UniProtKB-EC"/>
</dbReference>
<evidence type="ECO:0000256" key="6">
    <source>
        <dbReference type="ARBA" id="ARBA00023326"/>
    </source>
</evidence>
<dbReference type="AlphaFoldDB" id="A0A0X8X2P6"/>
<reference evidence="8 9" key="1">
    <citation type="submission" date="2015-12" db="EMBL/GenBank/DDBJ databases">
        <title>Genome sequence of Mucilaginibacter gotjawali.</title>
        <authorList>
            <person name="Lee J.S."/>
            <person name="Lee K.C."/>
            <person name="Kim K.K."/>
            <person name="Lee B.W."/>
        </authorList>
    </citation>
    <scope>NUCLEOTIDE SEQUENCE [LARGE SCALE GENOMIC DNA]</scope>
    <source>
        <strain evidence="8 9">SA3-7</strain>
    </source>
</reference>
<dbReference type="KEGG" id="mgot:MgSA37_02219"/>
<evidence type="ECO:0000256" key="4">
    <source>
        <dbReference type="ARBA" id="ARBA00023277"/>
    </source>
</evidence>
<evidence type="ECO:0000256" key="3">
    <source>
        <dbReference type="ARBA" id="ARBA00023001"/>
    </source>
</evidence>
<dbReference type="PANTHER" id="PTHR31297">
    <property type="entry name" value="GLUCAN ENDO-1,6-BETA-GLUCOSIDASE B"/>
    <property type="match status" value="1"/>
</dbReference>
<name>A0A0X8X2P6_9SPHI</name>
<protein>
    <submittedName>
        <fullName evidence="8">Endoglucanase D</fullName>
        <ecNumber evidence="8">3.2.1.4</ecNumber>
    </submittedName>
</protein>
<comment type="similarity">
    <text evidence="1 7">Belongs to the glycosyl hydrolase 5 (cellulase A) family.</text>
</comment>
<dbReference type="EMBL" id="AP017313">
    <property type="protein sequence ID" value="BAU54048.1"/>
    <property type="molecule type" value="Genomic_DNA"/>
</dbReference>
<dbReference type="SUPFAM" id="SSF51445">
    <property type="entry name" value="(Trans)glycosidases"/>
    <property type="match status" value="1"/>
</dbReference>
<dbReference type="Proteomes" id="UP000218263">
    <property type="component" value="Chromosome"/>
</dbReference>
<keyword evidence="5 7" id="KW-0326">Glycosidase</keyword>
<dbReference type="InterPro" id="IPR017853">
    <property type="entry name" value="GH"/>
</dbReference>
<dbReference type="InterPro" id="IPR050386">
    <property type="entry name" value="Glycosyl_hydrolase_5"/>
</dbReference>
<keyword evidence="2 7" id="KW-0378">Hydrolase</keyword>
<evidence type="ECO:0000256" key="2">
    <source>
        <dbReference type="ARBA" id="ARBA00022801"/>
    </source>
</evidence>